<organism evidence="2 3">
    <name type="scientific">Halobacterium jilantaiense</name>
    <dbReference type="NCBI Taxonomy" id="355548"/>
    <lineage>
        <taxon>Archaea</taxon>
        <taxon>Methanobacteriati</taxon>
        <taxon>Methanobacteriota</taxon>
        <taxon>Stenosarchaea group</taxon>
        <taxon>Halobacteria</taxon>
        <taxon>Halobacteriales</taxon>
        <taxon>Halobacteriaceae</taxon>
        <taxon>Halobacterium</taxon>
    </lineage>
</organism>
<gene>
    <name evidence="2" type="ORF">SAMN04487945_3119</name>
</gene>
<feature type="region of interest" description="Disordered" evidence="1">
    <location>
        <begin position="202"/>
        <end position="233"/>
    </location>
</feature>
<accession>A0A1I0R445</accession>
<reference evidence="2 3" key="1">
    <citation type="submission" date="2016-10" db="EMBL/GenBank/DDBJ databases">
        <authorList>
            <person name="de Groot N.N."/>
        </authorList>
    </citation>
    <scope>NUCLEOTIDE SEQUENCE [LARGE SCALE GENOMIC DNA]</scope>
    <source>
        <strain evidence="2 3">CGMCC 1.5337</strain>
    </source>
</reference>
<evidence type="ECO:0000256" key="1">
    <source>
        <dbReference type="SAM" id="MobiDB-lite"/>
    </source>
</evidence>
<name>A0A1I0R445_9EURY</name>
<sequence length="233" mass="26062">MTDSHARTLETLRDIDARLHRLFEVVDETDETAAPPDADPLATLRRARSQVDAALLEHQRQAADDIRPGGGSCVLQWNPPGTPPRRLVLDPDSGGDGWTRRELEWTGSGWRMCGHDTVHDVAISAPAEPRYPDPVDPPTLDTLLEWIRGTWPHPDPDVLVFDSTATAEQGVVAAVDDELRYREQDSHQWYTVTDKEELYHHLQQQGQPAVQSLSETPLTRLQFTPSPLTNDDG</sequence>
<evidence type="ECO:0000313" key="3">
    <source>
        <dbReference type="Proteomes" id="UP000198518"/>
    </source>
</evidence>
<dbReference type="RefSeq" id="WP_177170884.1">
    <property type="nucleotide sequence ID" value="NZ_FOJA01000002.1"/>
</dbReference>
<dbReference type="Proteomes" id="UP000198518">
    <property type="component" value="Unassembled WGS sequence"/>
</dbReference>
<protein>
    <submittedName>
        <fullName evidence="2">Uncharacterized protein</fullName>
    </submittedName>
</protein>
<keyword evidence="3" id="KW-1185">Reference proteome</keyword>
<dbReference type="OrthoDB" id="193821at2157"/>
<dbReference type="EMBL" id="FOJA01000002">
    <property type="protein sequence ID" value="SEW35038.1"/>
    <property type="molecule type" value="Genomic_DNA"/>
</dbReference>
<dbReference type="AlphaFoldDB" id="A0A1I0R445"/>
<dbReference type="STRING" id="355548.SAMN04487945_3119"/>
<evidence type="ECO:0000313" key="2">
    <source>
        <dbReference type="EMBL" id="SEW35038.1"/>
    </source>
</evidence>
<proteinExistence type="predicted"/>